<dbReference type="RefSeq" id="WP_082189556.1">
    <property type="nucleotide sequence ID" value="NZ_DF968182.1"/>
</dbReference>
<feature type="transmembrane region" description="Helical" evidence="6">
    <location>
        <begin position="248"/>
        <end position="273"/>
    </location>
</feature>
<accession>A0A0S7BZ18</accession>
<evidence type="ECO:0000313" key="9">
    <source>
        <dbReference type="Proteomes" id="UP000053091"/>
    </source>
</evidence>
<feature type="domain" description="HTH luxR-type" evidence="7">
    <location>
        <begin position="522"/>
        <end position="579"/>
    </location>
</feature>
<comment type="subcellular location">
    <subcellularLocation>
        <location evidence="1 6">Membrane</location>
        <topology evidence="1 6">Multi-pass membrane protein</topology>
    </subcellularLocation>
</comment>
<dbReference type="GO" id="GO:0035435">
    <property type="term" value="P:phosphate ion transmembrane transport"/>
    <property type="evidence" value="ECO:0007669"/>
    <property type="project" value="TreeGrafter"/>
</dbReference>
<proteinExistence type="inferred from homology"/>
<evidence type="ECO:0000259" key="7">
    <source>
        <dbReference type="SMART" id="SM00421"/>
    </source>
</evidence>
<dbReference type="InterPro" id="IPR001204">
    <property type="entry name" value="Phos_transporter"/>
</dbReference>
<keyword evidence="5 6" id="KW-0472">Membrane</keyword>
<feature type="transmembrane region" description="Helical" evidence="6">
    <location>
        <begin position="34"/>
        <end position="54"/>
    </location>
</feature>
<name>A0A0S7BZ18_9BACT</name>
<dbReference type="Proteomes" id="UP000053091">
    <property type="component" value="Unassembled WGS sequence"/>
</dbReference>
<feature type="transmembrane region" description="Helical" evidence="6">
    <location>
        <begin position="200"/>
        <end position="227"/>
    </location>
</feature>
<comment type="similarity">
    <text evidence="6">Belongs to the inorganic phosphate transporter (PiT) (TC 2.A.20) family.</text>
</comment>
<feature type="transmembrane region" description="Helical" evidence="6">
    <location>
        <begin position="313"/>
        <end position="337"/>
    </location>
</feature>
<gene>
    <name evidence="8" type="ORF">TBC1_111993</name>
</gene>
<protein>
    <recommendedName>
        <fullName evidence="6">Phosphate transporter</fullName>
    </recommendedName>
</protein>
<dbReference type="EMBL" id="DF968182">
    <property type="protein sequence ID" value="GAP43835.1"/>
    <property type="molecule type" value="Genomic_DNA"/>
</dbReference>
<dbReference type="STRING" id="1678841.TBC1_111993"/>
<evidence type="ECO:0000256" key="5">
    <source>
        <dbReference type="ARBA" id="ARBA00023136"/>
    </source>
</evidence>
<feature type="transmembrane region" description="Helical" evidence="6">
    <location>
        <begin position="279"/>
        <end position="301"/>
    </location>
</feature>
<evidence type="ECO:0000256" key="1">
    <source>
        <dbReference type="ARBA" id="ARBA00004141"/>
    </source>
</evidence>
<evidence type="ECO:0000256" key="2">
    <source>
        <dbReference type="ARBA" id="ARBA00022448"/>
    </source>
</evidence>
<organism evidence="8">
    <name type="scientific">Lentimicrobium saccharophilum</name>
    <dbReference type="NCBI Taxonomy" id="1678841"/>
    <lineage>
        <taxon>Bacteria</taxon>
        <taxon>Pseudomonadati</taxon>
        <taxon>Bacteroidota</taxon>
        <taxon>Bacteroidia</taxon>
        <taxon>Bacteroidales</taxon>
        <taxon>Lentimicrobiaceae</taxon>
        <taxon>Lentimicrobium</taxon>
    </lineage>
</organism>
<evidence type="ECO:0000256" key="6">
    <source>
        <dbReference type="RuleBase" id="RU363058"/>
    </source>
</evidence>
<dbReference type="InterPro" id="IPR000792">
    <property type="entry name" value="Tscrpt_reg_LuxR_C"/>
</dbReference>
<keyword evidence="6" id="KW-0592">Phosphate transport</keyword>
<dbReference type="InterPro" id="IPR016032">
    <property type="entry name" value="Sig_transdc_resp-reg_C-effctor"/>
</dbReference>
<evidence type="ECO:0000313" key="8">
    <source>
        <dbReference type="EMBL" id="GAP43835.1"/>
    </source>
</evidence>
<dbReference type="GO" id="GO:0005315">
    <property type="term" value="F:phosphate transmembrane transporter activity"/>
    <property type="evidence" value="ECO:0007669"/>
    <property type="project" value="InterPro"/>
</dbReference>
<feature type="transmembrane region" description="Helical" evidence="6">
    <location>
        <begin position="129"/>
        <end position="151"/>
    </location>
</feature>
<dbReference type="GO" id="GO:0003677">
    <property type="term" value="F:DNA binding"/>
    <property type="evidence" value="ECO:0007669"/>
    <property type="project" value="InterPro"/>
</dbReference>
<dbReference type="Gene3D" id="1.10.10.10">
    <property type="entry name" value="Winged helix-like DNA-binding domain superfamily/Winged helix DNA-binding domain"/>
    <property type="match status" value="1"/>
</dbReference>
<dbReference type="SMART" id="SM00421">
    <property type="entry name" value="HTH_LUXR"/>
    <property type="match status" value="1"/>
</dbReference>
<keyword evidence="2 6" id="KW-0813">Transport</keyword>
<dbReference type="AlphaFoldDB" id="A0A0S7BZ18"/>
<dbReference type="SUPFAM" id="SSF46894">
    <property type="entry name" value="C-terminal effector domain of the bipartite response regulators"/>
    <property type="match status" value="1"/>
</dbReference>
<evidence type="ECO:0000256" key="3">
    <source>
        <dbReference type="ARBA" id="ARBA00022692"/>
    </source>
</evidence>
<dbReference type="Pfam" id="PF01384">
    <property type="entry name" value="PHO4"/>
    <property type="match status" value="1"/>
</dbReference>
<feature type="transmembrane region" description="Helical" evidence="6">
    <location>
        <begin position="163"/>
        <end position="180"/>
    </location>
</feature>
<evidence type="ECO:0000256" key="4">
    <source>
        <dbReference type="ARBA" id="ARBA00022989"/>
    </source>
</evidence>
<feature type="transmembrane region" description="Helical" evidence="6">
    <location>
        <begin position="372"/>
        <end position="393"/>
    </location>
</feature>
<keyword evidence="9" id="KW-1185">Reference proteome</keyword>
<dbReference type="PANTHER" id="PTHR11101">
    <property type="entry name" value="PHOSPHATE TRANSPORTER"/>
    <property type="match status" value="1"/>
</dbReference>
<dbReference type="OrthoDB" id="1090267at2"/>
<sequence length="582" mass="63085">MLLLIFLSSGLFLGWSLGANDAANIFGSAVGSKMIRFRKAAFIASIFVVLGAVFQGRGTADTLSSLGAVDALAGGFTVSLCAALTVFWMTRYAIPVSTSQAIVGAIIGWSMFAGLPTNYTVLTKIVSTWVSGPVLGMAFAAGLFLLLRGFLRRTKIHVIKLDSYIRISLIVAGAFGAYSLGANNIANVMGVFVNAAPDVLLNFGLFTLDGVQLLFLLGGLAIALGIFTYSERVMHTVGNGILSLSPEAAIVVVLSQALVLFIFSSSSLSAFLMSMGLPAIPLVPVSSTQVVVGSVIGIGLVKGAREIKLKALGEIAAGWVVTPLAAGILTYIALFFVQNVFKLQVFSIKAEGTKIHLDTGTAVAENAPEINLILPAILAMSALAIIILIFLVFRQQKLRLKTENELLHQQNNYYQAQKTLSGMEVTAVHLENSLLSQKLETKRREYINIALNISSQREFLQSVAAKIDEIRLVGDQQQLLEQLNDLSLMVKQKMNFSDETEELYAQIELIHKDFRQKLANAFPDLTEQEKRLAVLLRLNFSSKEIASLMGISPKSAEIARYRLRKKLNLGKGESLTFFIQNL</sequence>
<dbReference type="GO" id="GO:0016020">
    <property type="term" value="C:membrane"/>
    <property type="evidence" value="ECO:0007669"/>
    <property type="project" value="UniProtKB-SubCell"/>
</dbReference>
<feature type="transmembrane region" description="Helical" evidence="6">
    <location>
        <begin position="66"/>
        <end position="89"/>
    </location>
</feature>
<keyword evidence="3 6" id="KW-0812">Transmembrane</keyword>
<dbReference type="InterPro" id="IPR036388">
    <property type="entry name" value="WH-like_DNA-bd_sf"/>
</dbReference>
<dbReference type="GO" id="GO:0006355">
    <property type="term" value="P:regulation of DNA-templated transcription"/>
    <property type="evidence" value="ECO:0007669"/>
    <property type="project" value="InterPro"/>
</dbReference>
<dbReference type="PANTHER" id="PTHR11101:SF80">
    <property type="entry name" value="PHOSPHATE TRANSPORTER"/>
    <property type="match status" value="1"/>
</dbReference>
<reference evidence="8" key="1">
    <citation type="journal article" date="2015" name="Genome Announc.">
        <title>Draft Genome Sequence of Bacteroidales Strain TBC1, a Novel Isolate from a Methanogenic Wastewater Treatment System.</title>
        <authorList>
            <person name="Tourlousse D.M."/>
            <person name="Matsuura N."/>
            <person name="Sun L."/>
            <person name="Toyonaga M."/>
            <person name="Kuroda K."/>
            <person name="Ohashi A."/>
            <person name="Cruz R."/>
            <person name="Yamaguchi T."/>
            <person name="Sekiguchi Y."/>
        </authorList>
    </citation>
    <scope>NUCLEOTIDE SEQUENCE [LARGE SCALE GENOMIC DNA]</scope>
    <source>
        <strain evidence="8">TBC1</strain>
    </source>
</reference>
<keyword evidence="4 6" id="KW-1133">Transmembrane helix</keyword>
<dbReference type="PATRIC" id="fig|1678841.3.peg.2228"/>